<comment type="function">
    <text evidence="1">Required for respiratory activity and maintenance and expression of the mitochondrial genome.</text>
</comment>
<feature type="compositionally biased region" description="Polar residues" evidence="6">
    <location>
        <begin position="176"/>
        <end position="185"/>
    </location>
</feature>
<accession>A0A8H7NE45</accession>
<feature type="compositionally biased region" description="Polar residues" evidence="6">
    <location>
        <begin position="213"/>
        <end position="225"/>
    </location>
</feature>
<evidence type="ECO:0000256" key="5">
    <source>
        <dbReference type="ARBA" id="ARBA00022946"/>
    </source>
</evidence>
<feature type="region of interest" description="Disordered" evidence="6">
    <location>
        <begin position="71"/>
        <end position="233"/>
    </location>
</feature>
<protein>
    <recommendedName>
        <fullName evidence="4">Required for respiratory growth protein 9, mitochondrial</fullName>
    </recommendedName>
</protein>
<dbReference type="GO" id="GO:0005634">
    <property type="term" value="C:nucleus"/>
    <property type="evidence" value="ECO:0007669"/>
    <property type="project" value="TreeGrafter"/>
</dbReference>
<dbReference type="AlphaFoldDB" id="A0A8H7NE45"/>
<dbReference type="GO" id="GO:0005739">
    <property type="term" value="C:mitochondrion"/>
    <property type="evidence" value="ECO:0007669"/>
    <property type="project" value="UniProtKB-SubCell"/>
</dbReference>
<dbReference type="Pfam" id="PF06413">
    <property type="entry name" value="Neugrin"/>
    <property type="match status" value="1"/>
</dbReference>
<gene>
    <name evidence="7" type="ORF">IM811_012658</name>
</gene>
<keyword evidence="5" id="KW-0809">Transit peptide</keyword>
<organism evidence="7 8">
    <name type="scientific">Bionectria ochroleuca</name>
    <name type="common">Gliocladium roseum</name>
    <dbReference type="NCBI Taxonomy" id="29856"/>
    <lineage>
        <taxon>Eukaryota</taxon>
        <taxon>Fungi</taxon>
        <taxon>Dikarya</taxon>
        <taxon>Ascomycota</taxon>
        <taxon>Pezizomycotina</taxon>
        <taxon>Sordariomycetes</taxon>
        <taxon>Hypocreomycetidae</taxon>
        <taxon>Hypocreales</taxon>
        <taxon>Bionectriaceae</taxon>
        <taxon>Clonostachys</taxon>
    </lineage>
</organism>
<evidence type="ECO:0000256" key="1">
    <source>
        <dbReference type="ARBA" id="ARBA00003548"/>
    </source>
</evidence>
<name>A0A8H7NE45_BIOOC</name>
<evidence type="ECO:0000256" key="2">
    <source>
        <dbReference type="ARBA" id="ARBA00004173"/>
    </source>
</evidence>
<dbReference type="InterPro" id="IPR010487">
    <property type="entry name" value="NGRN/Rrg9"/>
</dbReference>
<dbReference type="EMBL" id="JADCTT010000004">
    <property type="protein sequence ID" value="KAF9753900.1"/>
    <property type="molecule type" value="Genomic_DNA"/>
</dbReference>
<feature type="compositionally biased region" description="Polar residues" evidence="6">
    <location>
        <begin position="78"/>
        <end position="101"/>
    </location>
</feature>
<evidence type="ECO:0000256" key="6">
    <source>
        <dbReference type="SAM" id="MobiDB-lite"/>
    </source>
</evidence>
<evidence type="ECO:0000256" key="4">
    <source>
        <dbReference type="ARBA" id="ARBA00013566"/>
    </source>
</evidence>
<comment type="similarity">
    <text evidence="3">Belongs to the RRG9 family.</text>
</comment>
<dbReference type="PANTHER" id="PTHR13475">
    <property type="entry name" value="NEUGRIN"/>
    <property type="match status" value="1"/>
</dbReference>
<evidence type="ECO:0000256" key="3">
    <source>
        <dbReference type="ARBA" id="ARBA00010895"/>
    </source>
</evidence>
<comment type="subcellular location">
    <subcellularLocation>
        <location evidence="2">Mitochondrion</location>
    </subcellularLocation>
</comment>
<proteinExistence type="inferred from homology"/>
<reference evidence="7" key="1">
    <citation type="submission" date="2020-10" db="EMBL/GenBank/DDBJ databases">
        <title>High-Quality Genome Resource of Clonostachys rosea strain S41 by Oxford Nanopore Long-Read Sequencing.</title>
        <authorList>
            <person name="Wang H."/>
        </authorList>
    </citation>
    <scope>NUCLEOTIDE SEQUENCE</scope>
    <source>
        <strain evidence="7">S41</strain>
    </source>
</reference>
<evidence type="ECO:0000313" key="8">
    <source>
        <dbReference type="Proteomes" id="UP000616885"/>
    </source>
</evidence>
<dbReference type="Proteomes" id="UP000616885">
    <property type="component" value="Unassembled WGS sequence"/>
</dbReference>
<evidence type="ECO:0000313" key="7">
    <source>
        <dbReference type="EMBL" id="KAF9753900.1"/>
    </source>
</evidence>
<feature type="compositionally biased region" description="Basic and acidic residues" evidence="6">
    <location>
        <begin position="186"/>
        <end position="208"/>
    </location>
</feature>
<feature type="compositionally biased region" description="Basic and acidic residues" evidence="6">
    <location>
        <begin position="102"/>
        <end position="117"/>
    </location>
</feature>
<sequence>MHCSCRAAPLRTFVNGLAQVHRLESSSLSRSHISAGRSKPFLQELSIARHSRLFHQSRILSGNAAEAEVADTEVVQAQTTEQGAAESNPSSSHLGVPQTHSKASEASHKDSRSHAGKNEFQAAWKPRAHTNKFTARPSERPRWQTGKFDANSDRPRYDGSSPQRGGNYSGPHGGAKNQQWGSKSFQNREQRPFQDRQQKWSQNREQKPGLHKGSSNPEESTSASQPEKKKEVEDWRIQKEMLKAKFPDGWKPIKRLSPDALAGIRALNAQFPDIYTTSNLAAKFEVSPENIRRILKSHWQPSVEEEQSRQERWHRRGMQIWEKKAALGVKPPRKWRAEGITRDPRYHDRRRARIQRDKLWEEEETNKYRAYREGLQKAAGKVV</sequence>
<dbReference type="PANTHER" id="PTHR13475:SF3">
    <property type="entry name" value="NEUGRIN"/>
    <property type="match status" value="1"/>
</dbReference>
<comment type="caution">
    <text evidence="7">The sequence shown here is derived from an EMBL/GenBank/DDBJ whole genome shotgun (WGS) entry which is preliminary data.</text>
</comment>